<evidence type="ECO:0000313" key="1">
    <source>
        <dbReference type="EMBL" id="KAF0769431.1"/>
    </source>
</evidence>
<keyword evidence="2" id="KW-1185">Reference proteome</keyword>
<gene>
    <name evidence="1" type="ORF">FWK35_00009990</name>
</gene>
<protein>
    <submittedName>
        <fullName evidence="1">Uncharacterized protein</fullName>
    </submittedName>
</protein>
<proteinExistence type="predicted"/>
<comment type="caution">
    <text evidence="1">The sequence shown here is derived from an EMBL/GenBank/DDBJ whole genome shotgun (WGS) entry which is preliminary data.</text>
</comment>
<accession>A0A6G0ZF41</accession>
<name>A0A6G0ZF41_APHCR</name>
<reference evidence="1 2" key="1">
    <citation type="submission" date="2019-08" db="EMBL/GenBank/DDBJ databases">
        <title>Whole genome of Aphis craccivora.</title>
        <authorList>
            <person name="Voronova N.V."/>
            <person name="Shulinski R.S."/>
            <person name="Bandarenka Y.V."/>
            <person name="Zhorov D.G."/>
            <person name="Warner D."/>
        </authorList>
    </citation>
    <scope>NUCLEOTIDE SEQUENCE [LARGE SCALE GENOMIC DNA]</scope>
    <source>
        <strain evidence="1">180601</strain>
        <tissue evidence="1">Whole Body</tissue>
    </source>
</reference>
<organism evidence="1 2">
    <name type="scientific">Aphis craccivora</name>
    <name type="common">Cowpea aphid</name>
    <dbReference type="NCBI Taxonomy" id="307492"/>
    <lineage>
        <taxon>Eukaryota</taxon>
        <taxon>Metazoa</taxon>
        <taxon>Ecdysozoa</taxon>
        <taxon>Arthropoda</taxon>
        <taxon>Hexapoda</taxon>
        <taxon>Insecta</taxon>
        <taxon>Pterygota</taxon>
        <taxon>Neoptera</taxon>
        <taxon>Paraneoptera</taxon>
        <taxon>Hemiptera</taxon>
        <taxon>Sternorrhyncha</taxon>
        <taxon>Aphidomorpha</taxon>
        <taxon>Aphidoidea</taxon>
        <taxon>Aphididae</taxon>
        <taxon>Aphidini</taxon>
        <taxon>Aphis</taxon>
        <taxon>Aphis</taxon>
    </lineage>
</organism>
<dbReference type="EMBL" id="VUJU01000599">
    <property type="protein sequence ID" value="KAF0769431.1"/>
    <property type="molecule type" value="Genomic_DNA"/>
</dbReference>
<dbReference type="Proteomes" id="UP000478052">
    <property type="component" value="Unassembled WGS sequence"/>
</dbReference>
<sequence>MYRTLKKICKYNNDKSEQLGTALLYIRCRVDHYYTLYRSVKFESNDSYHCIRKTILN</sequence>
<dbReference type="AlphaFoldDB" id="A0A6G0ZF41"/>
<evidence type="ECO:0000313" key="2">
    <source>
        <dbReference type="Proteomes" id="UP000478052"/>
    </source>
</evidence>